<feature type="compositionally biased region" description="Polar residues" evidence="4">
    <location>
        <begin position="143"/>
        <end position="159"/>
    </location>
</feature>
<evidence type="ECO:0000256" key="2">
    <source>
        <dbReference type="ARBA" id="ARBA00022729"/>
    </source>
</evidence>
<evidence type="ECO:0000256" key="3">
    <source>
        <dbReference type="ARBA" id="ARBA00022801"/>
    </source>
</evidence>
<feature type="region of interest" description="Disordered" evidence="4">
    <location>
        <begin position="1"/>
        <end position="68"/>
    </location>
</feature>
<proteinExistence type="inferred from homology"/>
<dbReference type="InterPro" id="IPR011098">
    <property type="entry name" value="G5_dom"/>
</dbReference>
<evidence type="ECO:0000313" key="7">
    <source>
        <dbReference type="Proteomes" id="UP000198741"/>
    </source>
</evidence>
<dbReference type="AlphaFoldDB" id="A0A1H0IM77"/>
<dbReference type="InterPro" id="IPR051933">
    <property type="entry name" value="Resuscitation_pf_RpfB"/>
</dbReference>
<dbReference type="SUPFAM" id="SSF53955">
    <property type="entry name" value="Lysozyme-like"/>
    <property type="match status" value="1"/>
</dbReference>
<dbReference type="Pfam" id="PF03990">
    <property type="entry name" value="DUF348"/>
    <property type="match status" value="3"/>
</dbReference>
<feature type="region of interest" description="Disordered" evidence="4">
    <location>
        <begin position="111"/>
        <end position="193"/>
    </location>
</feature>
<dbReference type="Pfam" id="PF06737">
    <property type="entry name" value="Transglycosylas"/>
    <property type="match status" value="1"/>
</dbReference>
<dbReference type="GO" id="GO:0016787">
    <property type="term" value="F:hydrolase activity"/>
    <property type="evidence" value="ECO:0007669"/>
    <property type="project" value="UniProtKB-KW"/>
</dbReference>
<dbReference type="CDD" id="cd13925">
    <property type="entry name" value="RPF"/>
    <property type="match status" value="1"/>
</dbReference>
<evidence type="ECO:0000256" key="1">
    <source>
        <dbReference type="ARBA" id="ARBA00010830"/>
    </source>
</evidence>
<comment type="similarity">
    <text evidence="1">Belongs to the transglycosylase family. Rpf subfamily.</text>
</comment>
<dbReference type="EMBL" id="LT629710">
    <property type="protein sequence ID" value="SDO32446.1"/>
    <property type="molecule type" value="Genomic_DNA"/>
</dbReference>
<dbReference type="PANTHER" id="PTHR39160">
    <property type="entry name" value="CELL WALL-BINDING PROTEIN YOCH"/>
    <property type="match status" value="1"/>
</dbReference>
<dbReference type="PANTHER" id="PTHR39160:SF4">
    <property type="entry name" value="RESUSCITATION-PROMOTING FACTOR RPFB"/>
    <property type="match status" value="1"/>
</dbReference>
<evidence type="ECO:0000256" key="4">
    <source>
        <dbReference type="SAM" id="MobiDB-lite"/>
    </source>
</evidence>
<keyword evidence="3" id="KW-0378">Hydrolase</keyword>
<dbReference type="InterPro" id="IPR010618">
    <property type="entry name" value="RPF"/>
</dbReference>
<dbReference type="InterPro" id="IPR023346">
    <property type="entry name" value="Lysozyme-like_dom_sf"/>
</dbReference>
<protein>
    <submittedName>
        <fullName evidence="6">Uncharacterized conserved protein YabE, contains G5 and tandem DUF348 domains</fullName>
    </submittedName>
</protein>
<feature type="compositionally biased region" description="Basic and acidic residues" evidence="4">
    <location>
        <begin position="128"/>
        <end position="142"/>
    </location>
</feature>
<dbReference type="Gene3D" id="1.10.530.10">
    <property type="match status" value="1"/>
</dbReference>
<keyword evidence="2" id="KW-0732">Signal</keyword>
<accession>A0A1H0IM77</accession>
<dbReference type="STRING" id="1090615.SAMN04515671_0565"/>
<dbReference type="Proteomes" id="UP000198741">
    <property type="component" value="Chromosome I"/>
</dbReference>
<sequence>MSKHHAVEEEPQSSDMSWIRGLSQPDATPASPIPFYSALVPRAPRHADPSDRDLDDTSPASRTAPIRRISAEQVDTLIGHLDAVGSVDAEPADSGVDLGLALFDADAAAVAENRPADESPAEDDSTGDDGHGADPAADHESHSNAVTPESPASTDDSAQVTAPTDTDDTPTTVVDARSEAQEEAPTRVTPRRGRLRKPVLAGAAAALCLLTLAGATVTTVNNSNAAVPAKTVSVVVDGQAQRVTTSSDSVEGALAAAGITPTGHDVIAPAVTVPISDGSTVVVKRGRMLTLTIDGRTRQIWTTATTVEQALSELGTRTANLSLSANRSRAIPLTGLSVTGSTLHTVDVSVGGAKSTSSTTTARTVGDLLAADGIVLGRRDTVSPALTTKLSDGLVITVNRVLVSTGTKTVVLPEPAAKTVGDATLVKGQSKVVQPGTTGRQLITYAVTTVNGKRTAQTETSRKIIAAPVAKVTHVGTKTTFTYVGNEVFTNDTSFGVNWDGLAMCESTHNPKAVNANPSAGLPTYGMFQFDIPTWATVGGSGNPMDASPEEQLMRAKLLYQQRGLEPWACAYAAH</sequence>
<evidence type="ECO:0000259" key="5">
    <source>
        <dbReference type="PROSITE" id="PS51109"/>
    </source>
</evidence>
<reference evidence="6 7" key="1">
    <citation type="submission" date="2016-10" db="EMBL/GenBank/DDBJ databases">
        <authorList>
            <person name="de Groot N.N."/>
        </authorList>
    </citation>
    <scope>NUCLEOTIDE SEQUENCE [LARGE SCALE GENOMIC DNA]</scope>
    <source>
        <strain evidence="7">P4-7,KCTC 19426,CECT 7604</strain>
    </source>
</reference>
<keyword evidence="7" id="KW-1185">Reference proteome</keyword>
<dbReference type="PROSITE" id="PS51109">
    <property type="entry name" value="G5"/>
    <property type="match status" value="1"/>
</dbReference>
<name>A0A1H0IM77_9ACTN</name>
<organism evidence="6 7">
    <name type="scientific">Nakamurella panacisegetis</name>
    <dbReference type="NCBI Taxonomy" id="1090615"/>
    <lineage>
        <taxon>Bacteria</taxon>
        <taxon>Bacillati</taxon>
        <taxon>Actinomycetota</taxon>
        <taxon>Actinomycetes</taxon>
        <taxon>Nakamurellales</taxon>
        <taxon>Nakamurellaceae</taxon>
        <taxon>Nakamurella</taxon>
    </lineage>
</organism>
<dbReference type="Pfam" id="PF07501">
    <property type="entry name" value="G5"/>
    <property type="match status" value="1"/>
</dbReference>
<dbReference type="InterPro" id="IPR007137">
    <property type="entry name" value="DUF348"/>
</dbReference>
<feature type="domain" description="G5" evidence="5">
    <location>
        <begin position="398"/>
        <end position="479"/>
    </location>
</feature>
<evidence type="ECO:0000313" key="6">
    <source>
        <dbReference type="EMBL" id="SDO32446.1"/>
    </source>
</evidence>
<dbReference type="Gene3D" id="2.20.230.10">
    <property type="entry name" value="Resuscitation-promoting factor rpfb"/>
    <property type="match status" value="1"/>
</dbReference>
<dbReference type="SMART" id="SM01208">
    <property type="entry name" value="G5"/>
    <property type="match status" value="1"/>
</dbReference>
<gene>
    <name evidence="6" type="ORF">SAMN04515671_0565</name>
</gene>
<feature type="compositionally biased region" description="Low complexity" evidence="4">
    <location>
        <begin position="160"/>
        <end position="175"/>
    </location>
</feature>